<reference evidence="4" key="1">
    <citation type="submission" date="2021-02" db="EMBL/GenBank/DDBJ databases">
        <title>Rhodobacter shimadae sp. nov., an aerobic anoxygenic phototrophic bacterium isolated from a hot spring.</title>
        <authorList>
            <person name="Muramatsu S."/>
            <person name="Haruta S."/>
            <person name="Hirose S."/>
            <person name="Hanada S."/>
        </authorList>
    </citation>
    <scope>NUCLEOTIDE SEQUENCE</scope>
    <source>
        <strain evidence="4">N10</strain>
    </source>
</reference>
<keyword evidence="1" id="KW-0560">Oxidoreductase</keyword>
<dbReference type="GO" id="GO:0016491">
    <property type="term" value="F:oxidoreductase activity"/>
    <property type="evidence" value="ECO:0007669"/>
    <property type="project" value="UniProtKB-KW"/>
</dbReference>
<dbReference type="Gene3D" id="3.40.50.720">
    <property type="entry name" value="NAD(P)-binding Rossmann-like Domain"/>
    <property type="match status" value="1"/>
</dbReference>
<dbReference type="SMART" id="SM00822">
    <property type="entry name" value="PKS_KR"/>
    <property type="match status" value="1"/>
</dbReference>
<dbReference type="PANTHER" id="PTHR43658">
    <property type="entry name" value="SHORT-CHAIN DEHYDROGENASE/REDUCTASE"/>
    <property type="match status" value="1"/>
</dbReference>
<protein>
    <submittedName>
        <fullName evidence="4">SDR family NAD(P)-dependent oxidoreductase</fullName>
    </submittedName>
</protein>
<dbReference type="Proteomes" id="UP000826300">
    <property type="component" value="Chromosome"/>
</dbReference>
<dbReference type="PRINTS" id="PR00081">
    <property type="entry name" value="GDHRDH"/>
</dbReference>
<evidence type="ECO:0000313" key="5">
    <source>
        <dbReference type="Proteomes" id="UP000826300"/>
    </source>
</evidence>
<name>A0A8G0ZQI6_9RHOB</name>
<comment type="similarity">
    <text evidence="2">Belongs to the short-chain dehydrogenases/reductases (SDR) family.</text>
</comment>
<dbReference type="InterPro" id="IPR036291">
    <property type="entry name" value="NAD(P)-bd_dom_sf"/>
</dbReference>
<proteinExistence type="inferred from homology"/>
<evidence type="ECO:0000259" key="3">
    <source>
        <dbReference type="SMART" id="SM00822"/>
    </source>
</evidence>
<dbReference type="InterPro" id="IPR020904">
    <property type="entry name" value="Sc_DH/Rdtase_CS"/>
</dbReference>
<dbReference type="InterPro" id="IPR057326">
    <property type="entry name" value="KR_dom"/>
</dbReference>
<dbReference type="PROSITE" id="PS00061">
    <property type="entry name" value="ADH_SHORT"/>
    <property type="match status" value="1"/>
</dbReference>
<evidence type="ECO:0000256" key="1">
    <source>
        <dbReference type="ARBA" id="ARBA00023002"/>
    </source>
</evidence>
<evidence type="ECO:0000313" key="4">
    <source>
        <dbReference type="EMBL" id="QYZ69616.1"/>
    </source>
</evidence>
<dbReference type="SUPFAM" id="SSF51735">
    <property type="entry name" value="NAD(P)-binding Rossmann-fold domains"/>
    <property type="match status" value="1"/>
</dbReference>
<dbReference type="EMBL" id="CP069370">
    <property type="protein sequence ID" value="QYZ69616.1"/>
    <property type="molecule type" value="Genomic_DNA"/>
</dbReference>
<dbReference type="Pfam" id="PF00106">
    <property type="entry name" value="adh_short"/>
    <property type="match status" value="1"/>
</dbReference>
<dbReference type="PANTHER" id="PTHR43658:SF8">
    <property type="entry name" value="17-BETA-HYDROXYSTEROID DEHYDROGENASE 14-RELATED"/>
    <property type="match status" value="1"/>
</dbReference>
<feature type="domain" description="Ketoreductase" evidence="3">
    <location>
        <begin position="7"/>
        <end position="186"/>
    </location>
</feature>
<keyword evidence="5" id="KW-1185">Reference proteome</keyword>
<organism evidence="4 5">
    <name type="scientific">Neotabrizicola shimadae</name>
    <dbReference type="NCBI Taxonomy" id="2807096"/>
    <lineage>
        <taxon>Bacteria</taxon>
        <taxon>Pseudomonadati</taxon>
        <taxon>Pseudomonadota</taxon>
        <taxon>Alphaproteobacteria</taxon>
        <taxon>Rhodobacterales</taxon>
        <taxon>Paracoccaceae</taxon>
        <taxon>Neotabrizicola</taxon>
    </lineage>
</organism>
<sequence>MRDSHMAVTGGGSGLGAAVARHLAAQGARVTVIDRNAEAAVQVAEAVGGLALALDVTDAGAGEALDRAIAAQGALWGLVNCAGIGGAARILGREGPMEMEAFDRVIRVNLLGTFNMLRLAAARMQGNDAIEGERGSIVNTASVAAFDGQLGQAAYAASKGGIVSLALPAARELARFGIRVNTVAPGLFLTPLLAELPAEVQQGLAAAIPFPPRLGDPGEFAEAVAFCLTNRYLNAEVIRLDGGLRLPLR</sequence>
<dbReference type="RefSeq" id="WP_220661834.1">
    <property type="nucleotide sequence ID" value="NZ_CP069370.1"/>
</dbReference>
<evidence type="ECO:0000256" key="2">
    <source>
        <dbReference type="RuleBase" id="RU000363"/>
    </source>
</evidence>
<dbReference type="AlphaFoldDB" id="A0A8G0ZQI6"/>
<accession>A0A8G0ZQI6</accession>
<dbReference type="PRINTS" id="PR00080">
    <property type="entry name" value="SDRFAMILY"/>
</dbReference>
<dbReference type="KEGG" id="nsm:JO391_18150"/>
<dbReference type="InterPro" id="IPR002347">
    <property type="entry name" value="SDR_fam"/>
</dbReference>
<gene>
    <name evidence="4" type="ORF">JO391_18150</name>
</gene>